<proteinExistence type="predicted"/>
<protein>
    <recommendedName>
        <fullName evidence="1">RNase NYN domain-containing protein</fullName>
    </recommendedName>
</protein>
<dbReference type="Proteomes" id="UP000078387">
    <property type="component" value="Unassembled WGS sequence"/>
</dbReference>
<gene>
    <name evidence="2" type="ORF">CL6EHI_087770</name>
</gene>
<organism evidence="2 3">
    <name type="scientific">Entamoeba histolytica</name>
    <dbReference type="NCBI Taxonomy" id="5759"/>
    <lineage>
        <taxon>Eukaryota</taxon>
        <taxon>Amoebozoa</taxon>
        <taxon>Evosea</taxon>
        <taxon>Archamoebae</taxon>
        <taxon>Mastigamoebida</taxon>
        <taxon>Entamoebidae</taxon>
        <taxon>Entamoeba</taxon>
    </lineage>
</organism>
<accession>A0A5K1U431</accession>
<dbReference type="VEuPathDB" id="AmoebaDB:EHI5A_144620"/>
<dbReference type="AlphaFoldDB" id="A0A5K1U431"/>
<dbReference type="InterPro" id="IPR021869">
    <property type="entry name" value="RNase_Zc3h12_NYN"/>
</dbReference>
<evidence type="ECO:0000313" key="3">
    <source>
        <dbReference type="Proteomes" id="UP000078387"/>
    </source>
</evidence>
<dbReference type="VEuPathDB" id="AmoebaDB:KM1_196580"/>
<dbReference type="EMBL" id="BDEQ01000001">
    <property type="protein sequence ID" value="GAT93608.1"/>
    <property type="molecule type" value="Genomic_DNA"/>
</dbReference>
<comment type="caution">
    <text evidence="2">The sequence shown here is derived from an EMBL/GenBank/DDBJ whole genome shotgun (WGS) entry which is preliminary data.</text>
</comment>
<dbReference type="Gene3D" id="3.40.50.11980">
    <property type="match status" value="1"/>
</dbReference>
<sequence length="328" mass="37460">MKTLHHLITDDIDDNDYLRIIFDISHSFQREELVIVPRTKGGFSYGYVDSMKQENRCPFNYSYEHNSVFWTIKFYHTDTKTSRKTLPASKIGKLSSVPRKPNGDEGELSPEEYRHVVYDEEAVLQSTTVVCPSINGGLIYCIGVLPKPIKCKCGDHMVDGLIVENGIQEMAFPLSAVGVILTDDLRKRIIIDGANVAYYKSQGNTFEITLLLNAIDYYEKKNYEVTTILDSRVLQTLKKQNTTPPNKSLNKLIKKKIVTSTNISTSNYSIEYAMSKHAVILLNENPHDKVSSTNQKAEIDEWLKIHQISFVFDNDLFIPNPDFKYPFN</sequence>
<dbReference type="Pfam" id="PF11977">
    <property type="entry name" value="RNase_Zc3h12a"/>
    <property type="match status" value="1"/>
</dbReference>
<dbReference type="OMA" id="SHQISFM"/>
<dbReference type="VEuPathDB" id="AmoebaDB:EHI8A_125060"/>
<evidence type="ECO:0000313" key="2">
    <source>
        <dbReference type="EMBL" id="GAT93608.1"/>
    </source>
</evidence>
<feature type="domain" description="RNase NYN" evidence="1">
    <location>
        <begin position="186"/>
        <end position="324"/>
    </location>
</feature>
<dbReference type="VEuPathDB" id="AmoebaDB:EHI_087770"/>
<reference evidence="2 3" key="1">
    <citation type="submission" date="2016-05" db="EMBL/GenBank/DDBJ databases">
        <title>First whole genome sequencing of Entamoeba histolytica HM1:IMSS-clone-6.</title>
        <authorList>
            <person name="Mukherjee Avik.K."/>
            <person name="Izumyama S."/>
            <person name="Nakada-Tsukui K."/>
            <person name="Nozaki T."/>
        </authorList>
    </citation>
    <scope>NUCLEOTIDE SEQUENCE [LARGE SCALE GENOMIC DNA]</scope>
    <source>
        <strain evidence="2 3">HM1:IMSS clone 6</strain>
    </source>
</reference>
<evidence type="ECO:0000259" key="1">
    <source>
        <dbReference type="Pfam" id="PF11977"/>
    </source>
</evidence>
<name>A0A5K1U431_ENTHI</name>
<dbReference type="VEuPathDB" id="AmoebaDB:EHI7A_116000"/>